<dbReference type="InterPro" id="IPR032783">
    <property type="entry name" value="AraC_lig"/>
</dbReference>
<dbReference type="InterPro" id="IPR011051">
    <property type="entry name" value="RmlC_Cupin_sf"/>
</dbReference>
<keyword evidence="6" id="KW-1185">Reference proteome</keyword>
<protein>
    <submittedName>
        <fullName evidence="5">AraC family transcriptional regulator</fullName>
    </submittedName>
</protein>
<dbReference type="Pfam" id="PF12852">
    <property type="entry name" value="Cupin_6"/>
    <property type="match status" value="1"/>
</dbReference>
<dbReference type="EMBL" id="BOMG01000060">
    <property type="protein sequence ID" value="GID56623.1"/>
    <property type="molecule type" value="Genomic_DNA"/>
</dbReference>
<accession>A0ABQ3XDN6</accession>
<dbReference type="PANTHER" id="PTHR46796">
    <property type="entry name" value="HTH-TYPE TRANSCRIPTIONAL ACTIVATOR RHAS-RELATED"/>
    <property type="match status" value="1"/>
</dbReference>
<reference evidence="5 6" key="1">
    <citation type="submission" date="2021-01" db="EMBL/GenBank/DDBJ databases">
        <title>Whole genome shotgun sequence of Actinoplanes couchii NBRC 106145.</title>
        <authorList>
            <person name="Komaki H."/>
            <person name="Tamura T."/>
        </authorList>
    </citation>
    <scope>NUCLEOTIDE SEQUENCE [LARGE SCALE GENOMIC DNA]</scope>
    <source>
        <strain evidence="5 6">NBRC 106145</strain>
    </source>
</reference>
<dbReference type="Gene3D" id="1.10.10.60">
    <property type="entry name" value="Homeodomain-like"/>
    <property type="match status" value="2"/>
</dbReference>
<feature type="domain" description="HTH araC/xylS-type" evidence="4">
    <location>
        <begin position="206"/>
        <end position="304"/>
    </location>
</feature>
<comment type="caution">
    <text evidence="5">The sequence shown here is derived from an EMBL/GenBank/DDBJ whole genome shotgun (WGS) entry which is preliminary data.</text>
</comment>
<dbReference type="InterPro" id="IPR014710">
    <property type="entry name" value="RmlC-like_jellyroll"/>
</dbReference>
<dbReference type="InterPro" id="IPR050204">
    <property type="entry name" value="AraC_XylS_family_regulators"/>
</dbReference>
<dbReference type="Proteomes" id="UP000612282">
    <property type="component" value="Unassembled WGS sequence"/>
</dbReference>
<dbReference type="InterPro" id="IPR018060">
    <property type="entry name" value="HTH_AraC"/>
</dbReference>
<name>A0ABQ3XDN6_9ACTN</name>
<dbReference type="Pfam" id="PF12833">
    <property type="entry name" value="HTH_18"/>
    <property type="match status" value="1"/>
</dbReference>
<dbReference type="SMART" id="SM00342">
    <property type="entry name" value="HTH_ARAC"/>
    <property type="match status" value="1"/>
</dbReference>
<keyword evidence="1" id="KW-0805">Transcription regulation</keyword>
<dbReference type="PANTHER" id="PTHR46796:SF13">
    <property type="entry name" value="HTH-TYPE TRANSCRIPTIONAL ACTIVATOR RHAS"/>
    <property type="match status" value="1"/>
</dbReference>
<dbReference type="InterPro" id="IPR009057">
    <property type="entry name" value="Homeodomain-like_sf"/>
</dbReference>
<dbReference type="PROSITE" id="PS01124">
    <property type="entry name" value="HTH_ARAC_FAMILY_2"/>
    <property type="match status" value="1"/>
</dbReference>
<sequence>MTGMDVVADVLALSGVRGTLGARVEAGGTWGVRWAESAEAGFYAVTGGAAWLTVPTGGREPVQLLPGDVVLLPRGAAHTLSSVPGADIHACDVTAAARARAEGGVLRLGDGEVRTRILGATYRQDPAVRTPLLTLLPEVVHIAGEGLGDTVRLLARELTAPGIASAVVLDRLVDVLLVQLLRVWLDSRPGEIDGCWLGALNDPIMTEALGHLHRRPSHPWTTAELAAELSVSRATLARRFQSVIGQSPGTYLTRWRMDLAARRLRDTDDPIDSIARAVGYTSVYAFNRAFHRSRAEPPGRYRLTARAAAQPVTDGAQAG</sequence>
<evidence type="ECO:0000313" key="6">
    <source>
        <dbReference type="Proteomes" id="UP000612282"/>
    </source>
</evidence>
<dbReference type="Gene3D" id="2.60.120.10">
    <property type="entry name" value="Jelly Rolls"/>
    <property type="match status" value="1"/>
</dbReference>
<organism evidence="5 6">
    <name type="scientific">Actinoplanes couchii</name>
    <dbReference type="NCBI Taxonomy" id="403638"/>
    <lineage>
        <taxon>Bacteria</taxon>
        <taxon>Bacillati</taxon>
        <taxon>Actinomycetota</taxon>
        <taxon>Actinomycetes</taxon>
        <taxon>Micromonosporales</taxon>
        <taxon>Micromonosporaceae</taxon>
        <taxon>Actinoplanes</taxon>
    </lineage>
</organism>
<dbReference type="SUPFAM" id="SSF46689">
    <property type="entry name" value="Homeodomain-like"/>
    <property type="match status" value="2"/>
</dbReference>
<evidence type="ECO:0000259" key="4">
    <source>
        <dbReference type="PROSITE" id="PS01124"/>
    </source>
</evidence>
<gene>
    <name evidence="5" type="ORF">Aco03nite_050270</name>
</gene>
<evidence type="ECO:0000256" key="2">
    <source>
        <dbReference type="ARBA" id="ARBA00023125"/>
    </source>
</evidence>
<keyword evidence="3" id="KW-0804">Transcription</keyword>
<evidence type="ECO:0000256" key="3">
    <source>
        <dbReference type="ARBA" id="ARBA00023163"/>
    </source>
</evidence>
<dbReference type="SUPFAM" id="SSF51182">
    <property type="entry name" value="RmlC-like cupins"/>
    <property type="match status" value="1"/>
</dbReference>
<evidence type="ECO:0000256" key="1">
    <source>
        <dbReference type="ARBA" id="ARBA00023015"/>
    </source>
</evidence>
<evidence type="ECO:0000313" key="5">
    <source>
        <dbReference type="EMBL" id="GID56623.1"/>
    </source>
</evidence>
<keyword evidence="2" id="KW-0238">DNA-binding</keyword>
<proteinExistence type="predicted"/>